<evidence type="ECO:0000313" key="3">
    <source>
        <dbReference type="Proteomes" id="UP000009170"/>
    </source>
</evidence>
<protein>
    <submittedName>
        <fullName evidence="2">Uncharacterized protein</fullName>
    </submittedName>
</protein>
<dbReference type="InParanoid" id="Q00XB0"/>
<dbReference type="PANTHER" id="PTHR36061:SF3">
    <property type="entry name" value="OS04G0692200 PROTEIN"/>
    <property type="match status" value="1"/>
</dbReference>
<dbReference type="OrthoDB" id="1918611at2759"/>
<dbReference type="FunCoup" id="Q00XB0">
    <property type="interactions" value="288"/>
</dbReference>
<dbReference type="Pfam" id="PF12527">
    <property type="entry name" value="DUF3727"/>
    <property type="match status" value="1"/>
</dbReference>
<feature type="compositionally biased region" description="Basic and acidic residues" evidence="1">
    <location>
        <begin position="22"/>
        <end position="45"/>
    </location>
</feature>
<feature type="region of interest" description="Disordered" evidence="1">
    <location>
        <begin position="14"/>
        <end position="85"/>
    </location>
</feature>
<name>Q00XB0_OSTTA</name>
<gene>
    <name evidence="2" type="ORF">OT_ostta13g00720</name>
</gene>
<reference evidence="3" key="1">
    <citation type="journal article" date="2006" name="Proc. Natl. Acad. Sci. U.S.A.">
        <title>Genome analysis of the smallest free-living eukaryote Ostreococcus tauri unveils many unique features.</title>
        <authorList>
            <person name="Derelle E."/>
            <person name="Ferraz C."/>
            <person name="Rombauts S."/>
            <person name="Rouze P."/>
            <person name="Worden A.Z."/>
            <person name="Robbens S."/>
            <person name="Partensky F."/>
            <person name="Degroeve S."/>
            <person name="Echeynie S."/>
            <person name="Cooke R."/>
            <person name="Saeys Y."/>
            <person name="Wuyts J."/>
            <person name="Jabbari K."/>
            <person name="Bowler C."/>
            <person name="Panaud O."/>
            <person name="Piegu B."/>
            <person name="Ball S.G."/>
            <person name="Ral J.-P."/>
            <person name="Bouget F.-Y."/>
            <person name="Piganeau G."/>
            <person name="De Baets B."/>
            <person name="Picard A."/>
            <person name="Delseny M."/>
            <person name="Demaille J."/>
            <person name="Van de Peer Y."/>
            <person name="Moreau H."/>
        </authorList>
    </citation>
    <scope>NUCLEOTIDE SEQUENCE [LARGE SCALE GENOMIC DNA]</scope>
    <source>
        <strain evidence="3">OTTH 0595 / CCAP 157/2 / RCC745</strain>
    </source>
</reference>
<dbReference type="EMBL" id="CAID01000013">
    <property type="protein sequence ID" value="CAL56401.1"/>
    <property type="molecule type" value="Genomic_DNA"/>
</dbReference>
<dbReference type="InterPro" id="IPR022203">
    <property type="entry name" value="DUF3727"/>
</dbReference>
<evidence type="ECO:0000313" key="2">
    <source>
        <dbReference type="EMBL" id="CAL56401.1"/>
    </source>
</evidence>
<dbReference type="KEGG" id="ota:OT_ostta13g00720"/>
<accession>Q00XB0</accession>
<dbReference type="GeneID" id="9837425"/>
<dbReference type="OMA" id="HEVCFDD"/>
<organism evidence="2 3">
    <name type="scientific">Ostreococcus tauri</name>
    <name type="common">Marine green alga</name>
    <dbReference type="NCBI Taxonomy" id="70448"/>
    <lineage>
        <taxon>Eukaryota</taxon>
        <taxon>Viridiplantae</taxon>
        <taxon>Chlorophyta</taxon>
        <taxon>Mamiellophyceae</taxon>
        <taxon>Mamiellales</taxon>
        <taxon>Bathycoccaceae</taxon>
        <taxon>Ostreococcus</taxon>
    </lineage>
</organism>
<dbReference type="RefSeq" id="XP_003082544.1">
    <property type="nucleotide sequence ID" value="XM_003082496.1"/>
</dbReference>
<dbReference type="Proteomes" id="UP000009170">
    <property type="component" value="Unassembled WGS sequence"/>
</dbReference>
<comment type="caution">
    <text evidence="2">The sequence shown here is derived from an EMBL/GenBank/DDBJ whole genome shotgun (WGS) entry which is preliminary data.</text>
</comment>
<dbReference type="PANTHER" id="PTHR36061">
    <property type="match status" value="1"/>
</dbReference>
<sequence>MSAAARPRVCIARCSTSSSRAANERARERRPTNRRARLDAGDAVKQKQAITEVVRKARGGPASGAGRGRDAPSANAKTKKGPSGMVRSYENAEVAPAMPLVEVLEPETNRRLLCMLRRRFTLANGEERCVVLPVDTPIDVLRGEGLDESEDLSDIGDDELVQILPDMNRALAMRGFLLQRSAFCMTVRGAVRMNDEDALEMDTGGDEPNEGVEVCTFTSGSSRYLVYAPLNPVLLITNEDPESKLHEVCFDDDDVDERTLQANLDAEYEMLSEPEDELFADLAD</sequence>
<proteinExistence type="predicted"/>
<keyword evidence="3" id="KW-1185">Reference proteome</keyword>
<dbReference type="AlphaFoldDB" id="Q00XB0"/>
<evidence type="ECO:0000256" key="1">
    <source>
        <dbReference type="SAM" id="MobiDB-lite"/>
    </source>
</evidence>
<reference evidence="2 3" key="2">
    <citation type="journal article" date="2014" name="BMC Genomics">
        <title>An improved genome of the model marine alga Ostreococcus tauri unfolds by assessing Illumina de novo assemblies.</title>
        <authorList>
            <person name="Blanc-Mathieu R."/>
            <person name="Verhelst B."/>
            <person name="Derelle E."/>
            <person name="Rombauts S."/>
            <person name="Bouget F.Y."/>
            <person name="Carre I."/>
            <person name="Chateau A."/>
            <person name="Eyre-Walker A."/>
            <person name="Grimsley N."/>
            <person name="Moreau H."/>
            <person name="Piegu B."/>
            <person name="Rivals E."/>
            <person name="Schackwitz W."/>
            <person name="Van de Peer Y."/>
            <person name="Piganeau G."/>
        </authorList>
    </citation>
    <scope>NUCLEOTIDE SEQUENCE [LARGE SCALE GENOMIC DNA]</scope>
    <source>
        <strain evidence="3">OTTH 0595 / CCAP 157/2 / RCC745</strain>
    </source>
</reference>